<protein>
    <submittedName>
        <fullName evidence="1">Uncharacterized protein</fullName>
    </submittedName>
</protein>
<name>A0ACC2KUL0_PERAE</name>
<dbReference type="EMBL" id="CM056819">
    <property type="protein sequence ID" value="KAJ8624841.1"/>
    <property type="molecule type" value="Genomic_DNA"/>
</dbReference>
<comment type="caution">
    <text evidence="1">The sequence shown here is derived from an EMBL/GenBank/DDBJ whole genome shotgun (WGS) entry which is preliminary data.</text>
</comment>
<accession>A0ACC2KUL0</accession>
<gene>
    <name evidence="1" type="ORF">MRB53_033371</name>
</gene>
<evidence type="ECO:0000313" key="2">
    <source>
        <dbReference type="Proteomes" id="UP001234297"/>
    </source>
</evidence>
<sequence length="987" mass="102891">MTSIRGDDNFNILQYENSERLSFVSLSFQKMADGSSSEVTSSSQANAESSESTVEVNVKTLDSQIYTFRVNQNMPVSLFKEKIASAVGLPVGQQRLIFRGKVLKDDHLLSEYHLEDGHTLHLVVRQPVQSQTASGTSSGESNGDHDNQGNDSTPGAPHNRAGHVSHSVLLGTVNVRDQVEGIVPDLSRIIGAVLNSFGIGNLVTAAGSSNTSSGNAVNTTTQPDQGIETEGAQENAGSRSQGQPAQPFFNLPFQALQGMVAVPSLQMVIPDSLTTLSEFINRMELALSPNGNSTPSSLPNVREPRQEFSSSTARGLPTPEVLVTVMRQAQQLLSGPASAALLGIAGHLEREGNTSDTVIRGQIQAEAMQVGVVMQHLGSLLLELGRTIQTLRMGQSPAESVVNAGPAIYISPSGPNPIMVQPSPFQTNTPFGISSTVRPLSNPGIPVPIGQGEVPRHINIHIHAGTSVAPAVSSVGASVNTGEMATANVGPHPNQAPGTNNGTGSASVPGRVLPVRSVVAAVPARSPAEAASHFLNVFYPLNARSQQTAPSNSVSSQGSTLAASDREQPSSGSFSQNSQSISLPAVVAPVHAHVGNVVGNIQGESLSGSALGIADRLHAGEGVQVPSGPLEASTSVMGETANNPTLGALSSESKAQPGEKTTTTAASEHASSSSLGPEPPQGGRDIPLGLGSGGLQPKMQRRSKQVKSLGKDDGVGTSLPVTQNQNQESISRGQQVLQSLFSGGDNINRTDTNGQSVQMPPLIGQIMNAMPLGGQGANGQIDVSNMMSQVLRSPAMNSLLEGVSEQAGVGSPAGLRSILEQLTQSPSMRNTLGQIAEEVGGQRQELGNLFSGPGSDQGGINFSRMFQQLMPVVSQVLSQGPVTETSRGTESDIQSSNGNNAGNCSQADGNISQTDLRQADQLEGHDLPSNVFRAVVENASHLYGEGNSDLIEEICSNDTLANEFMEMLERDVHLGCQSEPRSSSDKS</sequence>
<dbReference type="Proteomes" id="UP001234297">
    <property type="component" value="Chromosome 11"/>
</dbReference>
<proteinExistence type="predicted"/>
<organism evidence="1 2">
    <name type="scientific">Persea americana</name>
    <name type="common">Avocado</name>
    <dbReference type="NCBI Taxonomy" id="3435"/>
    <lineage>
        <taxon>Eukaryota</taxon>
        <taxon>Viridiplantae</taxon>
        <taxon>Streptophyta</taxon>
        <taxon>Embryophyta</taxon>
        <taxon>Tracheophyta</taxon>
        <taxon>Spermatophyta</taxon>
        <taxon>Magnoliopsida</taxon>
        <taxon>Magnoliidae</taxon>
        <taxon>Laurales</taxon>
        <taxon>Lauraceae</taxon>
        <taxon>Persea</taxon>
    </lineage>
</organism>
<evidence type="ECO:0000313" key="1">
    <source>
        <dbReference type="EMBL" id="KAJ8624841.1"/>
    </source>
</evidence>
<reference evidence="1 2" key="1">
    <citation type="journal article" date="2022" name="Hortic Res">
        <title>A haplotype resolved chromosomal level avocado genome allows analysis of novel avocado genes.</title>
        <authorList>
            <person name="Nath O."/>
            <person name="Fletcher S.J."/>
            <person name="Hayward A."/>
            <person name="Shaw L.M."/>
            <person name="Masouleh A.K."/>
            <person name="Furtado A."/>
            <person name="Henry R.J."/>
            <person name="Mitter N."/>
        </authorList>
    </citation>
    <scope>NUCLEOTIDE SEQUENCE [LARGE SCALE GENOMIC DNA]</scope>
    <source>
        <strain evidence="2">cv. Hass</strain>
    </source>
</reference>
<keyword evidence="2" id="KW-1185">Reference proteome</keyword>